<accession>A0AAW5JYT8</accession>
<dbReference type="RefSeq" id="WP_256134184.1">
    <property type="nucleotide sequence ID" value="NZ_JANFYM010000002.1"/>
</dbReference>
<proteinExistence type="predicted"/>
<name>A0AAW5JYT8_BIFAD</name>
<dbReference type="AlphaFoldDB" id="A0AAW5JYT8"/>
<dbReference type="Proteomes" id="UP001206013">
    <property type="component" value="Unassembled WGS sequence"/>
</dbReference>
<evidence type="ECO:0000313" key="2">
    <source>
        <dbReference type="EMBL" id="MCQ4792450.1"/>
    </source>
</evidence>
<reference evidence="2" key="1">
    <citation type="submission" date="2022-06" db="EMBL/GenBank/DDBJ databases">
        <title>Isolation of gut microbiota from human fecal samples.</title>
        <authorList>
            <person name="Pamer E.G."/>
            <person name="Barat B."/>
            <person name="Waligurski E."/>
            <person name="Medina S."/>
            <person name="Paddock L."/>
            <person name="Mostad J."/>
        </authorList>
    </citation>
    <scope>NUCLEOTIDE SEQUENCE</scope>
    <source>
        <strain evidence="2">SL.1.01</strain>
    </source>
</reference>
<dbReference type="EMBL" id="JANFYM010000002">
    <property type="protein sequence ID" value="MCQ4792450.1"/>
    <property type="molecule type" value="Genomic_DNA"/>
</dbReference>
<sequence>MNNQHSRGLTVGHAAHAVDFNRRPILSRQNVLALFRIPTASTNRAAEPHEYQRSGFDDGEPFAVVQGYGKLFRHPTAVRRGVGGFRVAKHPHLPATLDKQAETAGQERDDAHIGERTERFRDGLIRRRVVLLSTAGELDVAVDRDDASDPTQSESVVRIRRLP</sequence>
<evidence type="ECO:0000313" key="3">
    <source>
        <dbReference type="Proteomes" id="UP001206013"/>
    </source>
</evidence>
<comment type="caution">
    <text evidence="2">The sequence shown here is derived from an EMBL/GenBank/DDBJ whole genome shotgun (WGS) entry which is preliminary data.</text>
</comment>
<protein>
    <submittedName>
        <fullName evidence="2">Uncharacterized protein</fullName>
    </submittedName>
</protein>
<organism evidence="2 3">
    <name type="scientific">Bifidobacterium adolescentis</name>
    <dbReference type="NCBI Taxonomy" id="1680"/>
    <lineage>
        <taxon>Bacteria</taxon>
        <taxon>Bacillati</taxon>
        <taxon>Actinomycetota</taxon>
        <taxon>Actinomycetes</taxon>
        <taxon>Bifidobacteriales</taxon>
        <taxon>Bifidobacteriaceae</taxon>
        <taxon>Bifidobacterium</taxon>
    </lineage>
</organism>
<feature type="region of interest" description="Disordered" evidence="1">
    <location>
        <begin position="143"/>
        <end position="163"/>
    </location>
</feature>
<gene>
    <name evidence="2" type="ORF">NE692_03090</name>
</gene>
<evidence type="ECO:0000256" key="1">
    <source>
        <dbReference type="SAM" id="MobiDB-lite"/>
    </source>
</evidence>